<dbReference type="GO" id="GO:0005634">
    <property type="term" value="C:nucleus"/>
    <property type="evidence" value="ECO:0007669"/>
    <property type="project" value="TreeGrafter"/>
</dbReference>
<dbReference type="SMART" id="SM00382">
    <property type="entry name" value="AAA"/>
    <property type="match status" value="2"/>
</dbReference>
<feature type="domain" description="AAA+ ATPase" evidence="5">
    <location>
        <begin position="165"/>
        <end position="304"/>
    </location>
</feature>
<feature type="region of interest" description="Disordered" evidence="4">
    <location>
        <begin position="654"/>
        <end position="678"/>
    </location>
</feature>
<dbReference type="PANTHER" id="PTHR23077:SF171">
    <property type="entry name" value="NUCLEAR VALOSIN-CONTAINING PROTEIN-LIKE"/>
    <property type="match status" value="1"/>
</dbReference>
<reference evidence="7" key="1">
    <citation type="submission" date="2025-08" db="UniProtKB">
        <authorList>
            <consortium name="RefSeq"/>
        </authorList>
    </citation>
    <scope>IDENTIFICATION</scope>
    <source>
        <tissue evidence="7">Whole organism</tissue>
    </source>
</reference>
<dbReference type="GO" id="GO:0003723">
    <property type="term" value="F:RNA binding"/>
    <property type="evidence" value="ECO:0007669"/>
    <property type="project" value="TreeGrafter"/>
</dbReference>
<dbReference type="FunFam" id="3.40.50.300:FF:000018">
    <property type="entry name" value="Cell division control 48"/>
    <property type="match status" value="1"/>
</dbReference>
<dbReference type="GO" id="GO:0042254">
    <property type="term" value="P:ribosome biogenesis"/>
    <property type="evidence" value="ECO:0007669"/>
    <property type="project" value="TreeGrafter"/>
</dbReference>
<dbReference type="PROSITE" id="PS00674">
    <property type="entry name" value="AAA"/>
    <property type="match status" value="1"/>
</dbReference>
<dbReference type="InterPro" id="IPR050168">
    <property type="entry name" value="AAA_ATPase_domain"/>
</dbReference>
<dbReference type="OMA" id="ALLKWYN"/>
<feature type="region of interest" description="Disordered" evidence="4">
    <location>
        <begin position="69"/>
        <end position="109"/>
    </location>
</feature>
<dbReference type="Gene3D" id="1.10.8.60">
    <property type="match status" value="2"/>
</dbReference>
<evidence type="ECO:0000256" key="1">
    <source>
        <dbReference type="ARBA" id="ARBA00022737"/>
    </source>
</evidence>
<organism evidence="6 7">
    <name type="scientific">Hyalella azteca</name>
    <name type="common">Amphipod</name>
    <dbReference type="NCBI Taxonomy" id="294128"/>
    <lineage>
        <taxon>Eukaryota</taxon>
        <taxon>Metazoa</taxon>
        <taxon>Ecdysozoa</taxon>
        <taxon>Arthropoda</taxon>
        <taxon>Crustacea</taxon>
        <taxon>Multicrustacea</taxon>
        <taxon>Malacostraca</taxon>
        <taxon>Eumalacostraca</taxon>
        <taxon>Peracarida</taxon>
        <taxon>Amphipoda</taxon>
        <taxon>Senticaudata</taxon>
        <taxon>Talitrida</taxon>
        <taxon>Talitroidea</taxon>
        <taxon>Hyalellidae</taxon>
        <taxon>Hyalella</taxon>
    </lineage>
</organism>
<gene>
    <name evidence="7" type="primary">LOC108676127</name>
</gene>
<dbReference type="Proteomes" id="UP000694843">
    <property type="component" value="Unplaced"/>
</dbReference>
<dbReference type="GO" id="GO:0005524">
    <property type="term" value="F:ATP binding"/>
    <property type="evidence" value="ECO:0007669"/>
    <property type="project" value="UniProtKB-KW"/>
</dbReference>
<dbReference type="InterPro" id="IPR038100">
    <property type="entry name" value="NLV2_N_sf"/>
</dbReference>
<dbReference type="GO" id="GO:0016887">
    <property type="term" value="F:ATP hydrolysis activity"/>
    <property type="evidence" value="ECO:0007669"/>
    <property type="project" value="InterPro"/>
</dbReference>
<keyword evidence="2" id="KW-0547">Nucleotide-binding</keyword>
<keyword evidence="1" id="KW-0677">Repeat</keyword>
<proteinExistence type="predicted"/>
<dbReference type="InterPro" id="IPR027417">
    <property type="entry name" value="P-loop_NTPase"/>
</dbReference>
<dbReference type="InterPro" id="IPR003593">
    <property type="entry name" value="AAA+_ATPase"/>
</dbReference>
<evidence type="ECO:0000256" key="3">
    <source>
        <dbReference type="ARBA" id="ARBA00022840"/>
    </source>
</evidence>
<accession>A0A8B7P122</accession>
<evidence type="ECO:0000256" key="2">
    <source>
        <dbReference type="ARBA" id="ARBA00022741"/>
    </source>
</evidence>
<evidence type="ECO:0000313" key="7">
    <source>
        <dbReference type="RefSeq" id="XP_018019660.1"/>
    </source>
</evidence>
<sequence>MQKPYFLERELPGLVREYMETHDTVDLDVLTQHLIDTHHKFRHKKFKPFRKSVTSAYEWNYKVMEKEEKEAAENGGVKKTSGKDSSDDVVTLENLDGEKCPSSKKGDELEDEIVSSIMKKNRKGVPELPVFPTETPKLEELQGLSSLVQPVGRILWLMMERPEQRAVCLQVTGPESCGKTSLIRAMADKMSLPLHFIEVESVLAGGPLSSPLKKMQEELAKAHSALPGVILFHQLDRLYSREVSAASKPEQHSVASVVFKYIAGMAANSVGSRVLIVAETSKPELLDWRLSECFSELIHIAPPSVSDKESILRKLCSSEAEPEVDLASVALKASGFVAGDLVCLVKHARKLASNRVFKESSYGQAKSFSDFPSGPQSNDDGSDPAKLLITTDDLLNSVKLVVPSLKRHGFPAIPDTTWADIGGLEVAKKGLRDCILKPIKRPEYSSRFGLRQNSGVLLWGPPGCGKTLLAKAVANEAGINLLTVNGPELLSMYQGESERAVREVFARAASVAPCVIFFDEFDSLCPRRSKTGSESGSKSTIVNMLLTEMDGFMARPGIYLIAATNLPSILDPAVLRPGRFDTKVYVGLPNAEGRVSVLKATTKNGSLPCLASDVDVEAIAQRQECQNFTGADCRNLVDLAIKAAIDEHEKNISTTENDTVESVSKKRKLDNGSTSDNRPTKIMAAAADIGVPSMKCFYPDGEFVLYARHFDMAFKEVKPSVLEKERLMYEFQRKEFESGPE</sequence>
<dbReference type="Gene3D" id="3.40.50.300">
    <property type="entry name" value="P-loop containing nucleotide triphosphate hydrolases"/>
    <property type="match status" value="2"/>
</dbReference>
<protein>
    <submittedName>
        <fullName evidence="7">Nuclear valosin-containing protein-like</fullName>
    </submittedName>
</protein>
<name>A0A8B7P122_HYAAZ</name>
<dbReference type="Pfam" id="PF00004">
    <property type="entry name" value="AAA"/>
    <property type="match status" value="2"/>
</dbReference>
<dbReference type="SUPFAM" id="SSF52540">
    <property type="entry name" value="P-loop containing nucleoside triphosphate hydrolases"/>
    <property type="match status" value="2"/>
</dbReference>
<dbReference type="KEGG" id="hazt:108676127"/>
<dbReference type="Gene3D" id="1.10.10.2010">
    <property type="match status" value="1"/>
</dbReference>
<dbReference type="OrthoDB" id="27435at2759"/>
<dbReference type="GeneID" id="108676127"/>
<keyword evidence="3" id="KW-0067">ATP-binding</keyword>
<dbReference type="Pfam" id="PF17862">
    <property type="entry name" value="AAA_lid_3"/>
    <property type="match status" value="1"/>
</dbReference>
<evidence type="ECO:0000259" key="5">
    <source>
        <dbReference type="SMART" id="SM00382"/>
    </source>
</evidence>
<dbReference type="InterPro" id="IPR003960">
    <property type="entry name" value="ATPase_AAA_CS"/>
</dbReference>
<dbReference type="InterPro" id="IPR041569">
    <property type="entry name" value="AAA_lid_3"/>
</dbReference>
<feature type="compositionally biased region" description="Basic and acidic residues" evidence="4">
    <location>
        <begin position="96"/>
        <end position="107"/>
    </location>
</feature>
<dbReference type="GO" id="GO:1990275">
    <property type="term" value="F:preribosome binding"/>
    <property type="evidence" value="ECO:0007669"/>
    <property type="project" value="TreeGrafter"/>
</dbReference>
<dbReference type="RefSeq" id="XP_018019660.1">
    <property type="nucleotide sequence ID" value="XM_018164171.2"/>
</dbReference>
<keyword evidence="6" id="KW-1185">Reference proteome</keyword>
<dbReference type="PANTHER" id="PTHR23077">
    <property type="entry name" value="AAA-FAMILY ATPASE"/>
    <property type="match status" value="1"/>
</dbReference>
<evidence type="ECO:0000313" key="6">
    <source>
        <dbReference type="Proteomes" id="UP000694843"/>
    </source>
</evidence>
<evidence type="ECO:0000256" key="4">
    <source>
        <dbReference type="SAM" id="MobiDB-lite"/>
    </source>
</evidence>
<dbReference type="InterPro" id="IPR003959">
    <property type="entry name" value="ATPase_AAA_core"/>
</dbReference>
<dbReference type="AlphaFoldDB" id="A0A8B7P122"/>
<feature type="domain" description="AAA+ ATPase" evidence="5">
    <location>
        <begin position="452"/>
        <end position="590"/>
    </location>
</feature>